<dbReference type="PROSITE" id="PS00122">
    <property type="entry name" value="CARBOXYLESTERASE_B_1"/>
    <property type="match status" value="1"/>
</dbReference>
<dbReference type="FunFam" id="3.40.50.1820:FF:000029">
    <property type="entry name" value="Acetylcholinesterase"/>
    <property type="match status" value="1"/>
</dbReference>
<dbReference type="GO" id="GO:0019695">
    <property type="term" value="P:choline metabolic process"/>
    <property type="evidence" value="ECO:0007669"/>
    <property type="project" value="TreeGrafter"/>
</dbReference>
<comment type="similarity">
    <text evidence="1 8">Belongs to the type-B carboxylesterase/lipase family.</text>
</comment>
<accession>A0A0R3PUE2</accession>
<keyword evidence="9" id="KW-0472">Membrane</keyword>
<dbReference type="Pfam" id="PF00135">
    <property type="entry name" value="COesterase"/>
    <property type="match status" value="1"/>
</dbReference>
<dbReference type="ESTHER" id="angcs-a0a0r3pue2">
    <property type="family name" value="ACHE"/>
</dbReference>
<dbReference type="GO" id="GO:0005615">
    <property type="term" value="C:extracellular space"/>
    <property type="evidence" value="ECO:0007669"/>
    <property type="project" value="TreeGrafter"/>
</dbReference>
<dbReference type="EMBL" id="UYYA01004309">
    <property type="protein sequence ID" value="VDM61096.1"/>
    <property type="molecule type" value="Genomic_DNA"/>
</dbReference>
<dbReference type="PANTHER" id="PTHR43918">
    <property type="entry name" value="ACETYLCHOLINESTERASE"/>
    <property type="match status" value="1"/>
</dbReference>
<evidence type="ECO:0000256" key="1">
    <source>
        <dbReference type="ARBA" id="ARBA00005964"/>
    </source>
</evidence>
<dbReference type="PRINTS" id="PR00878">
    <property type="entry name" value="CHOLNESTRASE"/>
</dbReference>
<dbReference type="STRING" id="334426.A0A0R3PUE2"/>
<evidence type="ECO:0000259" key="10">
    <source>
        <dbReference type="Pfam" id="PF00135"/>
    </source>
</evidence>
<dbReference type="OMA" id="TFWGSEM"/>
<evidence type="ECO:0000313" key="11">
    <source>
        <dbReference type="EMBL" id="VDM61096.1"/>
    </source>
</evidence>
<evidence type="ECO:0000313" key="12">
    <source>
        <dbReference type="Proteomes" id="UP000267027"/>
    </source>
</evidence>
<dbReference type="InterPro" id="IPR019826">
    <property type="entry name" value="Carboxylesterase_B_AS"/>
</dbReference>
<dbReference type="Gene3D" id="3.40.50.1820">
    <property type="entry name" value="alpha/beta hydrolase"/>
    <property type="match status" value="1"/>
</dbReference>
<dbReference type="OrthoDB" id="19653at2759"/>
<dbReference type="InterPro" id="IPR000997">
    <property type="entry name" value="Cholinesterase"/>
</dbReference>
<dbReference type="Proteomes" id="UP000267027">
    <property type="component" value="Unassembled WGS sequence"/>
</dbReference>
<keyword evidence="2" id="KW-0719">Serine esterase</keyword>
<feature type="domain" description="Carboxylesterase type B" evidence="10">
    <location>
        <begin position="37"/>
        <end position="545"/>
    </location>
</feature>
<evidence type="ECO:0000256" key="7">
    <source>
        <dbReference type="PIRSR" id="PIRSR600997-1"/>
    </source>
</evidence>
<feature type="active site" description="Charge relay system" evidence="7">
    <location>
        <position position="477"/>
    </location>
</feature>
<evidence type="ECO:0000313" key="13">
    <source>
        <dbReference type="WBParaSite" id="ACOC_0000951001-mRNA-1"/>
    </source>
</evidence>
<organism evidence="13">
    <name type="scientific">Angiostrongylus costaricensis</name>
    <name type="common">Nematode worm</name>
    <dbReference type="NCBI Taxonomy" id="334426"/>
    <lineage>
        <taxon>Eukaryota</taxon>
        <taxon>Metazoa</taxon>
        <taxon>Ecdysozoa</taxon>
        <taxon>Nematoda</taxon>
        <taxon>Chromadorea</taxon>
        <taxon>Rhabditida</taxon>
        <taxon>Rhabditina</taxon>
        <taxon>Rhabditomorpha</taxon>
        <taxon>Strongyloidea</taxon>
        <taxon>Metastrongylidae</taxon>
        <taxon>Angiostrongylus</taxon>
    </lineage>
</organism>
<evidence type="ECO:0000256" key="9">
    <source>
        <dbReference type="SAM" id="Phobius"/>
    </source>
</evidence>
<evidence type="ECO:0000256" key="3">
    <source>
        <dbReference type="ARBA" id="ARBA00022801"/>
    </source>
</evidence>
<reference evidence="13" key="1">
    <citation type="submission" date="2016-04" db="UniProtKB">
        <authorList>
            <consortium name="WormBaseParasite"/>
        </authorList>
    </citation>
    <scope>IDENTIFICATION</scope>
</reference>
<comment type="catalytic activity">
    <reaction evidence="6">
        <text>acetylcholine + H2O = choline + acetate + H(+)</text>
        <dbReference type="Rhea" id="RHEA:17561"/>
        <dbReference type="ChEBI" id="CHEBI:15354"/>
        <dbReference type="ChEBI" id="CHEBI:15355"/>
        <dbReference type="ChEBI" id="CHEBI:15377"/>
        <dbReference type="ChEBI" id="CHEBI:15378"/>
        <dbReference type="ChEBI" id="CHEBI:30089"/>
        <dbReference type="EC" id="3.1.1.7"/>
    </reaction>
</comment>
<dbReference type="EC" id="3.1.1.-" evidence="8"/>
<protein>
    <recommendedName>
        <fullName evidence="8">Carboxylic ester hydrolase</fullName>
        <ecNumber evidence="8">3.1.1.-</ecNumber>
    </recommendedName>
</protein>
<dbReference type="InterPro" id="IPR002018">
    <property type="entry name" value="CarbesteraseB"/>
</dbReference>
<feature type="transmembrane region" description="Helical" evidence="9">
    <location>
        <begin position="12"/>
        <end position="36"/>
    </location>
</feature>
<dbReference type="WBParaSite" id="ACOC_0000951001-mRNA-1">
    <property type="protein sequence ID" value="ACOC_0000951001-mRNA-1"/>
    <property type="gene ID" value="ACOC_0000951001"/>
</dbReference>
<keyword evidence="9" id="KW-0812">Transmembrane</keyword>
<dbReference type="PANTHER" id="PTHR43918:SF4">
    <property type="entry name" value="CARBOXYLIC ESTER HYDROLASE"/>
    <property type="match status" value="1"/>
</dbReference>
<dbReference type="GO" id="GO:0005886">
    <property type="term" value="C:plasma membrane"/>
    <property type="evidence" value="ECO:0007669"/>
    <property type="project" value="TreeGrafter"/>
</dbReference>
<evidence type="ECO:0000256" key="5">
    <source>
        <dbReference type="ARBA" id="ARBA00023157"/>
    </source>
</evidence>
<feature type="active site" description="Charge relay system" evidence="7">
    <location>
        <position position="357"/>
    </location>
</feature>
<feature type="active site" description="Acyl-ester intermediate" evidence="7">
    <location>
        <position position="228"/>
    </location>
</feature>
<evidence type="ECO:0000256" key="6">
    <source>
        <dbReference type="ARBA" id="ARBA00048484"/>
    </source>
</evidence>
<dbReference type="GO" id="GO:0006581">
    <property type="term" value="P:acetylcholine catabolic process"/>
    <property type="evidence" value="ECO:0007669"/>
    <property type="project" value="TreeGrafter"/>
</dbReference>
<dbReference type="InterPro" id="IPR050654">
    <property type="entry name" value="AChE-related_enzymes"/>
</dbReference>
<dbReference type="PROSITE" id="PS00941">
    <property type="entry name" value="CARBOXYLESTERASE_B_2"/>
    <property type="match status" value="1"/>
</dbReference>
<keyword evidence="9" id="KW-1133">Transmembrane helix</keyword>
<keyword evidence="4" id="KW-0531">Neurotransmitter degradation</keyword>
<proteinExistence type="inferred from homology"/>
<dbReference type="AlphaFoldDB" id="A0A0R3PUE2"/>
<dbReference type="InterPro" id="IPR019819">
    <property type="entry name" value="Carboxylesterase_B_CS"/>
</dbReference>
<sequence length="638" mass="72332">MRGLVGPERNRTSTVLVITNITTTVLSIPFLVVILVEVETRLGKITGQESIFLYKRVRSFLSVPYAEPPIGQQRFRPPKPKKPWNETIVANTLSPACYQGRDMYNTSFWGSEMWNHNTPVSEDCLYLNIWTPGEAYNLTVMVWLFGGGYYSGSPSLILYDGKALALLGNVIVVNVNYRVGPFGYLFMDDDEAPGNVGMLDQQLALYWIRDNIFNFGGNPSRITLFGESAGASSIVAHLIAPGSENLFKNGILQSGSLDNKWSMDTPSRGLDKSKQLANLVGCNRTKVREQMISCLRSAPAQLLVDNIWNLNLSFIEFPFVIVSRDRNFFRHKDGFTSLRNGECAHHVNLMIGINHDEGNFWNIYNLANYFDKSEQPELSRNEFHDCIERAFASQPELVRSAAKHVYSDPNCTDPNKKSQFYAEQVNQMVGDYFFTCDSIWLADQISRYDGHHGRVYIYYFDQPSSANPWPKWTGVMHGYEIEYVFGVPIYNETAGYTKAEQLLSKKVIQYWSSFAATGVPRLKDSKSTDVWPEYDGINNTRWMLLKGGSYLKPIGARKKVECDLWRHAKDIEYNSYGTCVTTHCKKLSYDCRLSVFVNSSGQTSVLVCYQDFVAVVNFRSGALIVHYFSYHGGVTTSF</sequence>
<dbReference type="GO" id="GO:0003990">
    <property type="term" value="F:acetylcholinesterase activity"/>
    <property type="evidence" value="ECO:0007669"/>
    <property type="project" value="UniProtKB-EC"/>
</dbReference>
<keyword evidence="12" id="KW-1185">Reference proteome</keyword>
<reference evidence="11 12" key="2">
    <citation type="submission" date="2018-11" db="EMBL/GenBank/DDBJ databases">
        <authorList>
            <consortium name="Pathogen Informatics"/>
        </authorList>
    </citation>
    <scope>NUCLEOTIDE SEQUENCE [LARGE SCALE GENOMIC DNA]</scope>
    <source>
        <strain evidence="11 12">Costa Rica</strain>
    </source>
</reference>
<keyword evidence="3 8" id="KW-0378">Hydrolase</keyword>
<keyword evidence="5" id="KW-1015">Disulfide bond</keyword>
<evidence type="ECO:0000256" key="4">
    <source>
        <dbReference type="ARBA" id="ARBA00022867"/>
    </source>
</evidence>
<evidence type="ECO:0000256" key="8">
    <source>
        <dbReference type="RuleBase" id="RU361235"/>
    </source>
</evidence>
<evidence type="ECO:0000256" key="2">
    <source>
        <dbReference type="ARBA" id="ARBA00022487"/>
    </source>
</evidence>
<dbReference type="SUPFAM" id="SSF53474">
    <property type="entry name" value="alpha/beta-Hydrolases"/>
    <property type="match status" value="1"/>
</dbReference>
<name>A0A0R3PUE2_ANGCS</name>
<gene>
    <name evidence="11" type="ORF">ACOC_LOCUS9511</name>
</gene>
<dbReference type="InterPro" id="IPR029058">
    <property type="entry name" value="AB_hydrolase_fold"/>
</dbReference>